<dbReference type="PROSITE" id="PS00086">
    <property type="entry name" value="CYTOCHROME_P450"/>
    <property type="match status" value="1"/>
</dbReference>
<comment type="caution">
    <text evidence="11">The sequence shown here is derived from an EMBL/GenBank/DDBJ whole genome shotgun (WGS) entry which is preliminary data.</text>
</comment>
<dbReference type="PANTHER" id="PTHR24305:SF166">
    <property type="entry name" value="CYTOCHROME P450 12A4, MITOCHONDRIAL-RELATED"/>
    <property type="match status" value="1"/>
</dbReference>
<keyword evidence="5 9" id="KW-0479">Metal-binding</keyword>
<dbReference type="Gene3D" id="1.10.630.10">
    <property type="entry name" value="Cytochrome P450"/>
    <property type="match status" value="1"/>
</dbReference>
<dbReference type="STRING" id="139825.A0A401G5B3"/>
<comment type="similarity">
    <text evidence="3 10">Belongs to the cytochrome P450 family.</text>
</comment>
<dbReference type="OrthoDB" id="1470350at2759"/>
<keyword evidence="8 10" id="KW-0503">Monooxygenase</keyword>
<keyword evidence="4 9" id="KW-0349">Heme</keyword>
<dbReference type="GeneID" id="38774269"/>
<feature type="binding site" description="axial binding residue" evidence="9">
    <location>
        <position position="482"/>
    </location>
    <ligand>
        <name>heme</name>
        <dbReference type="ChEBI" id="CHEBI:30413"/>
    </ligand>
    <ligandPart>
        <name>Fe</name>
        <dbReference type="ChEBI" id="CHEBI:18248"/>
    </ligandPart>
</feature>
<keyword evidence="12" id="KW-1185">Reference proteome</keyword>
<keyword evidence="7 9" id="KW-0408">Iron</keyword>
<sequence length="546" mass="60870">MFAISLYGLALSLGGATAAFAFWKFLNLLILPYTSSLRYLPGPPSSSWIYGNLKEIFHADNSVLHETWFEKYGATIRYKTLFNSDRLSTMDTKALNHILTHPSIYHKTAEARYNLARVLGNGLVVVEDEQHRKQRKIMNPAFGSAQVRDLTEIFMAKANELRDLWAAEVSQSADPVRLDVSLGLSRMTLDVIGIAGFDYKFDALNPSGAANELNEAFKSAFRAVSTASFSVIRMLQANYSVFRILPDKVTRKVVTARTKMERIGMQLVADKKMAVVEALQGNSKGGELQNRDLLTLLIKANMSPNVPESQRLSDNEVLAQVPTFLAAGHETTSNATTWCLWALAQVPKIQQKLRTEILSVPTENPTMEEVQALPYLDAIVRETMRLHAPIPAIFRVATRDDVIPLETPFVDVRGQTHNYIRIDKGSDIFISVLALSRAKSLWGEDAHEFKPERWISGVPDAVASISGVWGNTLSFNGGPRSCIGYRFAIVEIKCLIFALVRAFEFSLALPVEEIVKRALIVSRPLVRSEMEKGAQMPLLLKPYRPA</sequence>
<evidence type="ECO:0000256" key="4">
    <source>
        <dbReference type="ARBA" id="ARBA00022617"/>
    </source>
</evidence>
<dbReference type="InterPro" id="IPR050121">
    <property type="entry name" value="Cytochrome_P450_monoxygenase"/>
</dbReference>
<dbReference type="GO" id="GO:0005506">
    <property type="term" value="F:iron ion binding"/>
    <property type="evidence" value="ECO:0007669"/>
    <property type="project" value="InterPro"/>
</dbReference>
<dbReference type="GO" id="GO:0016705">
    <property type="term" value="F:oxidoreductase activity, acting on paired donors, with incorporation or reduction of molecular oxygen"/>
    <property type="evidence" value="ECO:0007669"/>
    <property type="project" value="InterPro"/>
</dbReference>
<dbReference type="InterPro" id="IPR036396">
    <property type="entry name" value="Cyt_P450_sf"/>
</dbReference>
<dbReference type="PRINTS" id="PR00465">
    <property type="entry name" value="EP450IV"/>
</dbReference>
<gene>
    <name evidence="11" type="ORF">SCP_0102250</name>
</gene>
<proteinExistence type="inferred from homology"/>
<dbReference type="CDD" id="cd11069">
    <property type="entry name" value="CYP_FUM15-like"/>
    <property type="match status" value="1"/>
</dbReference>
<dbReference type="Proteomes" id="UP000287166">
    <property type="component" value="Unassembled WGS sequence"/>
</dbReference>
<evidence type="ECO:0000256" key="8">
    <source>
        <dbReference type="ARBA" id="ARBA00023033"/>
    </source>
</evidence>
<evidence type="ECO:0000256" key="7">
    <source>
        <dbReference type="ARBA" id="ARBA00023004"/>
    </source>
</evidence>
<accession>A0A401G5B3</accession>
<evidence type="ECO:0000313" key="11">
    <source>
        <dbReference type="EMBL" id="GBE77352.1"/>
    </source>
</evidence>
<comment type="cofactor">
    <cofactor evidence="1 9">
        <name>heme</name>
        <dbReference type="ChEBI" id="CHEBI:30413"/>
    </cofactor>
</comment>
<keyword evidence="6 10" id="KW-0560">Oxidoreductase</keyword>
<dbReference type="GO" id="GO:0004497">
    <property type="term" value="F:monooxygenase activity"/>
    <property type="evidence" value="ECO:0007669"/>
    <property type="project" value="UniProtKB-KW"/>
</dbReference>
<dbReference type="InterPro" id="IPR002403">
    <property type="entry name" value="Cyt_P450_E_grp-IV"/>
</dbReference>
<evidence type="ECO:0000256" key="10">
    <source>
        <dbReference type="RuleBase" id="RU000461"/>
    </source>
</evidence>
<evidence type="ECO:0000256" key="9">
    <source>
        <dbReference type="PIRSR" id="PIRSR602403-1"/>
    </source>
</evidence>
<dbReference type="AlphaFoldDB" id="A0A401G5B3"/>
<evidence type="ECO:0000256" key="5">
    <source>
        <dbReference type="ARBA" id="ARBA00022723"/>
    </source>
</evidence>
<dbReference type="InterPro" id="IPR001128">
    <property type="entry name" value="Cyt_P450"/>
</dbReference>
<evidence type="ECO:0000256" key="3">
    <source>
        <dbReference type="ARBA" id="ARBA00010617"/>
    </source>
</evidence>
<evidence type="ECO:0008006" key="13">
    <source>
        <dbReference type="Google" id="ProtNLM"/>
    </source>
</evidence>
<dbReference type="SUPFAM" id="SSF48264">
    <property type="entry name" value="Cytochrome P450"/>
    <property type="match status" value="1"/>
</dbReference>
<evidence type="ECO:0000313" key="12">
    <source>
        <dbReference type="Proteomes" id="UP000287166"/>
    </source>
</evidence>
<evidence type="ECO:0000256" key="2">
    <source>
        <dbReference type="ARBA" id="ARBA00005179"/>
    </source>
</evidence>
<dbReference type="RefSeq" id="XP_027608265.1">
    <property type="nucleotide sequence ID" value="XM_027752464.1"/>
</dbReference>
<dbReference type="GO" id="GO:0020037">
    <property type="term" value="F:heme binding"/>
    <property type="evidence" value="ECO:0007669"/>
    <property type="project" value="InterPro"/>
</dbReference>
<comment type="pathway">
    <text evidence="2">Secondary metabolite biosynthesis.</text>
</comment>
<dbReference type="InterPro" id="IPR017972">
    <property type="entry name" value="Cyt_P450_CS"/>
</dbReference>
<evidence type="ECO:0000256" key="6">
    <source>
        <dbReference type="ARBA" id="ARBA00023002"/>
    </source>
</evidence>
<dbReference type="PANTHER" id="PTHR24305">
    <property type="entry name" value="CYTOCHROME P450"/>
    <property type="match status" value="1"/>
</dbReference>
<protein>
    <recommendedName>
        <fullName evidence="13">Cytochrome P450</fullName>
    </recommendedName>
</protein>
<dbReference type="Pfam" id="PF00067">
    <property type="entry name" value="p450"/>
    <property type="match status" value="1"/>
</dbReference>
<evidence type="ECO:0000256" key="1">
    <source>
        <dbReference type="ARBA" id="ARBA00001971"/>
    </source>
</evidence>
<dbReference type="EMBL" id="BFAD01000001">
    <property type="protein sequence ID" value="GBE77352.1"/>
    <property type="molecule type" value="Genomic_DNA"/>
</dbReference>
<reference evidence="11 12" key="1">
    <citation type="journal article" date="2018" name="Sci. Rep.">
        <title>Genome sequence of the cauliflower mushroom Sparassis crispa (Hanabiratake) and its association with beneficial usage.</title>
        <authorList>
            <person name="Kiyama R."/>
            <person name="Furutani Y."/>
            <person name="Kawaguchi K."/>
            <person name="Nakanishi T."/>
        </authorList>
    </citation>
    <scope>NUCLEOTIDE SEQUENCE [LARGE SCALE GENOMIC DNA]</scope>
</reference>
<name>A0A401G5B3_9APHY</name>
<dbReference type="PRINTS" id="PR00385">
    <property type="entry name" value="P450"/>
</dbReference>
<organism evidence="11 12">
    <name type="scientific">Sparassis crispa</name>
    <dbReference type="NCBI Taxonomy" id="139825"/>
    <lineage>
        <taxon>Eukaryota</taxon>
        <taxon>Fungi</taxon>
        <taxon>Dikarya</taxon>
        <taxon>Basidiomycota</taxon>
        <taxon>Agaricomycotina</taxon>
        <taxon>Agaricomycetes</taxon>
        <taxon>Polyporales</taxon>
        <taxon>Sparassidaceae</taxon>
        <taxon>Sparassis</taxon>
    </lineage>
</organism>
<dbReference type="InParanoid" id="A0A401G5B3"/>